<sequence>MQVETFQLWKNTPGMCEEVPTITAYIPERGKKQGAVVILPGGGYCHRAPHEGMGYAEFLAVHGYSSFVVEYRVSPHEFPLPLLDARRGIRYVRHYAEKFGIDKNKVAIMGSSAGGHLAALTSTYFDTIDYEGKDEIDKEDFLPNAQILCYPVIDLHTPIAHEGSGMCLLGARYDSDFEKFIPRLLASEKTPQAFIWHTFEDDAVDVRNSLGYAAALREKGVPTELHVFPNGGHGKGRSEADDKISRHIYQWNGLLLKWLEYIEF</sequence>
<feature type="domain" description="BD-FAE-like" evidence="2">
    <location>
        <begin position="25"/>
        <end position="211"/>
    </location>
</feature>
<protein>
    <submittedName>
        <fullName evidence="3">Alpha/beta hydrolase</fullName>
    </submittedName>
</protein>
<dbReference type="AlphaFoldDB" id="A0A926HUD5"/>
<dbReference type="InterPro" id="IPR049492">
    <property type="entry name" value="BD-FAE-like_dom"/>
</dbReference>
<evidence type="ECO:0000259" key="2">
    <source>
        <dbReference type="Pfam" id="PF20434"/>
    </source>
</evidence>
<dbReference type="Pfam" id="PF20434">
    <property type="entry name" value="BD-FAE"/>
    <property type="match status" value="1"/>
</dbReference>
<dbReference type="Gene3D" id="3.40.50.1820">
    <property type="entry name" value="alpha/beta hydrolase"/>
    <property type="match status" value="1"/>
</dbReference>
<reference evidence="3" key="1">
    <citation type="submission" date="2020-08" db="EMBL/GenBank/DDBJ databases">
        <title>Genome public.</title>
        <authorList>
            <person name="Liu C."/>
            <person name="Sun Q."/>
        </authorList>
    </citation>
    <scope>NUCLEOTIDE SEQUENCE</scope>
    <source>
        <strain evidence="3">H8</strain>
    </source>
</reference>
<keyword evidence="4" id="KW-1185">Reference proteome</keyword>
<proteinExistence type="predicted"/>
<evidence type="ECO:0000313" key="4">
    <source>
        <dbReference type="Proteomes" id="UP000611762"/>
    </source>
</evidence>
<gene>
    <name evidence="3" type="ORF">H8698_05700</name>
</gene>
<keyword evidence="1 3" id="KW-0378">Hydrolase</keyword>
<dbReference type="RefSeq" id="WP_249311655.1">
    <property type="nucleotide sequence ID" value="NZ_JACRSU010000002.1"/>
</dbReference>
<comment type="caution">
    <text evidence="3">The sequence shown here is derived from an EMBL/GenBank/DDBJ whole genome shotgun (WGS) entry which is preliminary data.</text>
</comment>
<dbReference type="GO" id="GO:0016787">
    <property type="term" value="F:hydrolase activity"/>
    <property type="evidence" value="ECO:0007669"/>
    <property type="project" value="UniProtKB-KW"/>
</dbReference>
<dbReference type="InterPro" id="IPR050300">
    <property type="entry name" value="GDXG_lipolytic_enzyme"/>
</dbReference>
<dbReference type="PANTHER" id="PTHR48081">
    <property type="entry name" value="AB HYDROLASE SUPERFAMILY PROTEIN C4A8.06C"/>
    <property type="match status" value="1"/>
</dbReference>
<dbReference type="InterPro" id="IPR029058">
    <property type="entry name" value="AB_hydrolase_fold"/>
</dbReference>
<accession>A0A926HUD5</accession>
<dbReference type="Proteomes" id="UP000611762">
    <property type="component" value="Unassembled WGS sequence"/>
</dbReference>
<organism evidence="3 4">
    <name type="scientific">Congzhengia minquanensis</name>
    <dbReference type="NCBI Taxonomy" id="2763657"/>
    <lineage>
        <taxon>Bacteria</taxon>
        <taxon>Bacillati</taxon>
        <taxon>Bacillota</taxon>
        <taxon>Clostridia</taxon>
        <taxon>Eubacteriales</taxon>
        <taxon>Oscillospiraceae</taxon>
        <taxon>Congzhengia</taxon>
    </lineage>
</organism>
<dbReference type="EMBL" id="JACRSU010000002">
    <property type="protein sequence ID" value="MBC8540467.1"/>
    <property type="molecule type" value="Genomic_DNA"/>
</dbReference>
<dbReference type="PANTHER" id="PTHR48081:SF6">
    <property type="entry name" value="PEPTIDASE S9 PROLYL OLIGOPEPTIDASE CATALYTIC DOMAIN-CONTAINING PROTEIN"/>
    <property type="match status" value="1"/>
</dbReference>
<evidence type="ECO:0000313" key="3">
    <source>
        <dbReference type="EMBL" id="MBC8540467.1"/>
    </source>
</evidence>
<dbReference type="SUPFAM" id="SSF53474">
    <property type="entry name" value="alpha/beta-Hydrolases"/>
    <property type="match status" value="1"/>
</dbReference>
<name>A0A926HUD5_9FIRM</name>
<evidence type="ECO:0000256" key="1">
    <source>
        <dbReference type="ARBA" id="ARBA00022801"/>
    </source>
</evidence>